<feature type="compositionally biased region" description="Pro residues" evidence="1">
    <location>
        <begin position="79"/>
        <end position="91"/>
    </location>
</feature>
<organism evidence="2 3">
    <name type="scientific">Cytospora mali</name>
    <name type="common">Apple Valsa canker fungus</name>
    <name type="synonym">Valsa mali</name>
    <dbReference type="NCBI Taxonomy" id="578113"/>
    <lineage>
        <taxon>Eukaryota</taxon>
        <taxon>Fungi</taxon>
        <taxon>Dikarya</taxon>
        <taxon>Ascomycota</taxon>
        <taxon>Pezizomycotina</taxon>
        <taxon>Sordariomycetes</taxon>
        <taxon>Sordariomycetidae</taxon>
        <taxon>Diaporthales</taxon>
        <taxon>Cytosporaceae</taxon>
        <taxon>Cytospora</taxon>
    </lineage>
</organism>
<gene>
    <name evidence="2" type="ORF">VP1G_10810</name>
</gene>
<dbReference type="Proteomes" id="UP000078576">
    <property type="component" value="Unassembled WGS sequence"/>
</dbReference>
<evidence type="ECO:0000313" key="2">
    <source>
        <dbReference type="EMBL" id="KUI56377.1"/>
    </source>
</evidence>
<keyword evidence="3" id="KW-1185">Reference proteome</keyword>
<protein>
    <submittedName>
        <fullName evidence="2">Uncharacterized protein</fullName>
    </submittedName>
</protein>
<dbReference type="AlphaFoldDB" id="A0A194UXB9"/>
<evidence type="ECO:0000313" key="3">
    <source>
        <dbReference type="Proteomes" id="UP000078576"/>
    </source>
</evidence>
<evidence type="ECO:0000256" key="1">
    <source>
        <dbReference type="SAM" id="MobiDB-lite"/>
    </source>
</evidence>
<proteinExistence type="predicted"/>
<name>A0A194UXB9_CYTMA</name>
<dbReference type="EMBL" id="KN714688">
    <property type="protein sequence ID" value="KUI56377.1"/>
    <property type="molecule type" value="Genomic_DNA"/>
</dbReference>
<feature type="region of interest" description="Disordered" evidence="1">
    <location>
        <begin position="74"/>
        <end position="102"/>
    </location>
</feature>
<reference evidence="3" key="1">
    <citation type="submission" date="2014-12" db="EMBL/GenBank/DDBJ databases">
        <title>Genome Sequence of Valsa Canker Pathogens Uncovers a Specific Adaption of Colonization on Woody Bark.</title>
        <authorList>
            <person name="Yin Z."/>
            <person name="Liu H."/>
            <person name="Gao X."/>
            <person name="Li Z."/>
            <person name="Song N."/>
            <person name="Ke X."/>
            <person name="Dai Q."/>
            <person name="Wu Y."/>
            <person name="Sun Y."/>
            <person name="Xu J.-R."/>
            <person name="Kang Z.K."/>
            <person name="Wang L."/>
            <person name="Huang L."/>
        </authorList>
    </citation>
    <scope>NUCLEOTIDE SEQUENCE [LARGE SCALE GENOMIC DNA]</scope>
    <source>
        <strain evidence="3">SXYL134</strain>
    </source>
</reference>
<accession>A0A194UXB9</accession>
<sequence length="102" mass="11296">MARIPARSIQILVARSTALLSREKTKHTGHSFSPIKRDPSVVTELHQTFPADVPRQAVDDLKNRGTALTRLTALRDRVQPPPPRPRTPPNAPESGVRFSLDS</sequence>